<accession>A0A6G0Y4R4</accession>
<comment type="cofactor">
    <cofactor evidence="1">
        <name>a divalent metal cation</name>
        <dbReference type="ChEBI" id="CHEBI:60240"/>
    </cofactor>
</comment>
<proteinExistence type="predicted"/>
<dbReference type="GO" id="GO:0046872">
    <property type="term" value="F:metal ion binding"/>
    <property type="evidence" value="ECO:0007669"/>
    <property type="project" value="UniProtKB-KW"/>
</dbReference>
<protein>
    <recommendedName>
        <fullName evidence="3">DDE Tnp4 domain-containing protein</fullName>
    </recommendedName>
</protein>
<comment type="caution">
    <text evidence="4">The sequence shown here is derived from an EMBL/GenBank/DDBJ whole genome shotgun (WGS) entry which is preliminary data.</text>
</comment>
<dbReference type="EMBL" id="VUJU01006155">
    <property type="protein sequence ID" value="KAF0749292.1"/>
    <property type="molecule type" value="Genomic_DNA"/>
</dbReference>
<evidence type="ECO:0000259" key="3">
    <source>
        <dbReference type="Pfam" id="PF13359"/>
    </source>
</evidence>
<reference evidence="4 5" key="1">
    <citation type="submission" date="2019-08" db="EMBL/GenBank/DDBJ databases">
        <title>Whole genome of Aphis craccivora.</title>
        <authorList>
            <person name="Voronova N.V."/>
            <person name="Shulinski R.S."/>
            <person name="Bandarenka Y.V."/>
            <person name="Zhorov D.G."/>
            <person name="Warner D."/>
        </authorList>
    </citation>
    <scope>NUCLEOTIDE SEQUENCE [LARGE SCALE GENOMIC DNA]</scope>
    <source>
        <strain evidence="4">180601</strain>
        <tissue evidence="4">Whole Body</tissue>
    </source>
</reference>
<evidence type="ECO:0000313" key="5">
    <source>
        <dbReference type="Proteomes" id="UP000478052"/>
    </source>
</evidence>
<evidence type="ECO:0000256" key="1">
    <source>
        <dbReference type="ARBA" id="ARBA00001968"/>
    </source>
</evidence>
<dbReference type="Pfam" id="PF13359">
    <property type="entry name" value="DDE_Tnp_4"/>
    <property type="match status" value="1"/>
</dbReference>
<dbReference type="Proteomes" id="UP000478052">
    <property type="component" value="Unassembled WGS sequence"/>
</dbReference>
<feature type="domain" description="DDE Tnp4" evidence="3">
    <location>
        <begin position="124"/>
        <end position="179"/>
    </location>
</feature>
<evidence type="ECO:0000313" key="4">
    <source>
        <dbReference type="EMBL" id="KAF0749292.1"/>
    </source>
</evidence>
<dbReference type="InterPro" id="IPR027806">
    <property type="entry name" value="HARBI1_dom"/>
</dbReference>
<organism evidence="4 5">
    <name type="scientific">Aphis craccivora</name>
    <name type="common">Cowpea aphid</name>
    <dbReference type="NCBI Taxonomy" id="307492"/>
    <lineage>
        <taxon>Eukaryota</taxon>
        <taxon>Metazoa</taxon>
        <taxon>Ecdysozoa</taxon>
        <taxon>Arthropoda</taxon>
        <taxon>Hexapoda</taxon>
        <taxon>Insecta</taxon>
        <taxon>Pterygota</taxon>
        <taxon>Neoptera</taxon>
        <taxon>Paraneoptera</taxon>
        <taxon>Hemiptera</taxon>
        <taxon>Sternorrhyncha</taxon>
        <taxon>Aphidomorpha</taxon>
        <taxon>Aphidoidea</taxon>
        <taxon>Aphididae</taxon>
        <taxon>Aphidini</taxon>
        <taxon>Aphis</taxon>
        <taxon>Aphis</taxon>
    </lineage>
</organism>
<sequence length="186" mass="22177">MDYMDLFEDDDDYELIQFLNYQRRVYTVYQRLDHFEKWDDHDFWVRFRLGKKDVVLQVVEYIEDEISPQTNSKTTACIIVQDVSVAIAKLRPRFIRMPETETEIRNLQRRFYQIARFPKTIDLKIMNEVARWPGSCHDQTIFKKPRAYNKLVSGYWKNSLIVADSGYANSQYVITPYLSPQNGPEG</sequence>
<name>A0A6G0Y4R4_APHCR</name>
<gene>
    <name evidence="4" type="ORF">FWK35_00025988</name>
</gene>
<dbReference type="OrthoDB" id="6590376at2759"/>
<keyword evidence="5" id="KW-1185">Reference proteome</keyword>
<evidence type="ECO:0000256" key="2">
    <source>
        <dbReference type="ARBA" id="ARBA00022723"/>
    </source>
</evidence>
<keyword evidence="2" id="KW-0479">Metal-binding</keyword>
<dbReference type="AlphaFoldDB" id="A0A6G0Y4R4"/>